<comment type="caution">
    <text evidence="16">The sequence shown here is derived from an EMBL/GenBank/DDBJ whole genome shotgun (WGS) entry which is preliminary data.</text>
</comment>
<dbReference type="NCBIfam" id="TIGR00667">
    <property type="entry name" value="aat"/>
    <property type="match status" value="1"/>
</dbReference>
<dbReference type="Proteomes" id="UP000053724">
    <property type="component" value="Unassembled WGS sequence"/>
</dbReference>
<evidence type="ECO:0000256" key="13">
    <source>
        <dbReference type="ARBA" id="ARBA00077165"/>
    </source>
</evidence>
<evidence type="ECO:0000256" key="3">
    <source>
        <dbReference type="ARBA" id="ARBA00022679"/>
    </source>
</evidence>
<name>A0A0Q0TR37_VIBMT</name>
<evidence type="ECO:0000256" key="5">
    <source>
        <dbReference type="ARBA" id="ARBA00050607"/>
    </source>
</evidence>
<dbReference type="Gene3D" id="3.30.70.3550">
    <property type="entry name" value="Leucyl/phenylalanyl-tRNA-protein transferase, N-terminal domain"/>
    <property type="match status" value="1"/>
</dbReference>
<dbReference type="GO" id="GO:0030163">
    <property type="term" value="P:protein catabolic process"/>
    <property type="evidence" value="ECO:0007669"/>
    <property type="project" value="UniProtKB-UniRule"/>
</dbReference>
<dbReference type="SUPFAM" id="SSF55729">
    <property type="entry name" value="Acyl-CoA N-acyltransferases (Nat)"/>
    <property type="match status" value="1"/>
</dbReference>
<dbReference type="InterPro" id="IPR042203">
    <property type="entry name" value="Leu/Phe-tRNA_Trfase_C"/>
</dbReference>
<evidence type="ECO:0000256" key="10">
    <source>
        <dbReference type="ARBA" id="ARBA00066767"/>
    </source>
</evidence>
<comment type="catalytic activity">
    <reaction evidence="6 15">
        <text>N-terminal L-arginyl-[protein] + L-leucyl-tRNA(Leu) = N-terminal L-leucyl-L-arginyl-[protein] + tRNA(Leu) + H(+)</text>
        <dbReference type="Rhea" id="RHEA:50416"/>
        <dbReference type="Rhea" id="RHEA-COMP:9613"/>
        <dbReference type="Rhea" id="RHEA-COMP:9622"/>
        <dbReference type="Rhea" id="RHEA-COMP:12672"/>
        <dbReference type="Rhea" id="RHEA-COMP:12673"/>
        <dbReference type="ChEBI" id="CHEBI:15378"/>
        <dbReference type="ChEBI" id="CHEBI:64719"/>
        <dbReference type="ChEBI" id="CHEBI:78442"/>
        <dbReference type="ChEBI" id="CHEBI:78494"/>
        <dbReference type="ChEBI" id="CHEBI:133044"/>
        <dbReference type="EC" id="2.3.2.6"/>
    </reaction>
</comment>
<protein>
    <recommendedName>
        <fullName evidence="11 15">Leucyl/phenylalanyl-tRNA--protein transferase</fullName>
        <ecNumber evidence="10 15">2.3.2.6</ecNumber>
    </recommendedName>
    <alternativeName>
        <fullName evidence="12 15">L/F-transferase</fullName>
    </alternativeName>
    <alternativeName>
        <fullName evidence="13 15">Leucyltransferase</fullName>
    </alternativeName>
    <alternativeName>
        <fullName evidence="14 15">Phenyalanyltransferase</fullName>
    </alternativeName>
</protein>
<gene>
    <name evidence="15" type="primary">aat</name>
    <name evidence="16" type="ORF">AAY55_07705</name>
</gene>
<dbReference type="InterPro" id="IPR016181">
    <property type="entry name" value="Acyl_CoA_acyltransferase"/>
</dbReference>
<dbReference type="FunFam" id="3.30.70.3550:FF:000001">
    <property type="entry name" value="Leucyl/phenylalanyl-tRNA--protein transferase"/>
    <property type="match status" value="1"/>
</dbReference>
<dbReference type="PATRIC" id="fig|1481663.8.peg.4714"/>
<keyword evidence="4 15" id="KW-0012">Acyltransferase</keyword>
<evidence type="ECO:0000256" key="11">
    <source>
        <dbReference type="ARBA" id="ARBA00074372"/>
    </source>
</evidence>
<dbReference type="GO" id="GO:0005737">
    <property type="term" value="C:cytoplasm"/>
    <property type="evidence" value="ECO:0007669"/>
    <property type="project" value="UniProtKB-SubCell"/>
</dbReference>
<organism evidence="16 17">
    <name type="scientific">Vibrio metoecus</name>
    <dbReference type="NCBI Taxonomy" id="1481663"/>
    <lineage>
        <taxon>Bacteria</taxon>
        <taxon>Pseudomonadati</taxon>
        <taxon>Pseudomonadota</taxon>
        <taxon>Gammaproteobacteria</taxon>
        <taxon>Vibrionales</taxon>
        <taxon>Vibrionaceae</taxon>
        <taxon>Vibrio</taxon>
    </lineage>
</organism>
<evidence type="ECO:0000256" key="2">
    <source>
        <dbReference type="ARBA" id="ARBA00022490"/>
    </source>
</evidence>
<comment type="subcellular location">
    <subcellularLocation>
        <location evidence="1 15">Cytoplasm</location>
    </subcellularLocation>
</comment>
<dbReference type="Gene3D" id="3.40.630.70">
    <property type="entry name" value="Leucyl/phenylalanyl-tRNA-protein transferase, C-terminal domain"/>
    <property type="match status" value="1"/>
</dbReference>
<reference evidence="16 17" key="1">
    <citation type="journal article" date="2015" name="Genome Biol. Evol.">
        <title>The Dynamics of Genetic Interactions between Vibrio metoecus and Vibrio cholerae, Two Close Relatives Co-Occurring in the Environment.</title>
        <authorList>
            <person name="Orata F.D."/>
            <person name="Kirchberger P.C."/>
            <person name="Meheust R."/>
            <person name="Barlow E.J."/>
            <person name="Tarr C.L."/>
            <person name="Boucher Y."/>
        </authorList>
    </citation>
    <scope>NUCLEOTIDE SEQUENCE [LARGE SCALE GENOMIC DNA]</scope>
    <source>
        <strain evidence="16 17">08-2459</strain>
    </source>
</reference>
<evidence type="ECO:0000256" key="8">
    <source>
        <dbReference type="ARBA" id="ARBA00054043"/>
    </source>
</evidence>
<evidence type="ECO:0000256" key="1">
    <source>
        <dbReference type="ARBA" id="ARBA00004496"/>
    </source>
</evidence>
<dbReference type="AlphaFoldDB" id="A0A0Q0TR37"/>
<keyword evidence="3 15" id="KW-0808">Transferase</keyword>
<dbReference type="InterPro" id="IPR042221">
    <property type="entry name" value="Leu/Phe-tRNA_Trfase_N"/>
</dbReference>
<evidence type="ECO:0000256" key="4">
    <source>
        <dbReference type="ARBA" id="ARBA00023315"/>
    </source>
</evidence>
<comment type="catalytic activity">
    <reaction evidence="5 15">
        <text>L-phenylalanyl-tRNA(Phe) + an N-terminal L-alpha-aminoacyl-[protein] = an N-terminal L-phenylalanyl-L-alpha-aminoacyl-[protein] + tRNA(Phe)</text>
        <dbReference type="Rhea" id="RHEA:43632"/>
        <dbReference type="Rhea" id="RHEA-COMP:9668"/>
        <dbReference type="Rhea" id="RHEA-COMP:9699"/>
        <dbReference type="Rhea" id="RHEA-COMP:10636"/>
        <dbReference type="Rhea" id="RHEA-COMP:10637"/>
        <dbReference type="ChEBI" id="CHEBI:78442"/>
        <dbReference type="ChEBI" id="CHEBI:78531"/>
        <dbReference type="ChEBI" id="CHEBI:78597"/>
        <dbReference type="ChEBI" id="CHEBI:83561"/>
        <dbReference type="EC" id="2.3.2.6"/>
    </reaction>
</comment>
<evidence type="ECO:0000256" key="12">
    <source>
        <dbReference type="ARBA" id="ARBA00077136"/>
    </source>
</evidence>
<dbReference type="PANTHER" id="PTHR30098">
    <property type="entry name" value="LEUCYL/PHENYLALANYL-TRNA--PROTEIN TRANSFERASE"/>
    <property type="match status" value="1"/>
</dbReference>
<dbReference type="RefSeq" id="WP_055027708.1">
    <property type="nucleotide sequence ID" value="NZ_CP035688.1"/>
</dbReference>
<dbReference type="PANTHER" id="PTHR30098:SF2">
    <property type="entry name" value="LEUCYL_PHENYLALANYL-TRNA--PROTEIN TRANSFERASE"/>
    <property type="match status" value="1"/>
</dbReference>
<dbReference type="EMBL" id="LCUF01000007">
    <property type="protein sequence ID" value="KQA23834.1"/>
    <property type="molecule type" value="Genomic_DNA"/>
</dbReference>
<dbReference type="InterPro" id="IPR004616">
    <property type="entry name" value="Leu/Phe-tRNA_Trfase"/>
</dbReference>
<sequence length="245" mass="27700">MAIYLTELEQEDLSFPSPFTALEEPNGLLAFGGDLSPARIWMAYQNGIFPWYGPNDPILWWSPSPRAVFDPAQFQPAKSVRKFQRQHQYRISLNLATSNVIELCALTRPADQRWLNSQMRHAYGELAKQGRCHSIEVWQNEQLVGGLYGISVGQLFCGESMFSLATNASKIALWYFCDHFSRHQGQLIDCQVMNPHLKSLGATTLSREQFIQSLLSFKEKAVLSGCFEPQWLATPTSPVPSRIDA</sequence>
<evidence type="ECO:0000256" key="9">
    <source>
        <dbReference type="ARBA" id="ARBA00061535"/>
    </source>
</evidence>
<dbReference type="Pfam" id="PF03588">
    <property type="entry name" value="Leu_Phe_trans"/>
    <property type="match status" value="1"/>
</dbReference>
<evidence type="ECO:0000256" key="6">
    <source>
        <dbReference type="ARBA" id="ARBA00050652"/>
    </source>
</evidence>
<comment type="function">
    <text evidence="8 15">Functions in the N-end rule pathway of protein degradation where it conjugates Leu, Phe and, less efficiently, Met from aminoacyl-tRNAs to the N-termini of proteins containing an N-terminal arginine or lysine.</text>
</comment>
<evidence type="ECO:0000256" key="14">
    <source>
        <dbReference type="ARBA" id="ARBA00083640"/>
    </source>
</evidence>
<evidence type="ECO:0000256" key="7">
    <source>
        <dbReference type="ARBA" id="ARBA00051538"/>
    </source>
</evidence>
<evidence type="ECO:0000256" key="15">
    <source>
        <dbReference type="HAMAP-Rule" id="MF_00688"/>
    </source>
</evidence>
<comment type="catalytic activity">
    <reaction evidence="7 15">
        <text>N-terminal L-lysyl-[protein] + L-leucyl-tRNA(Leu) = N-terminal L-leucyl-L-lysyl-[protein] + tRNA(Leu) + H(+)</text>
        <dbReference type="Rhea" id="RHEA:12340"/>
        <dbReference type="Rhea" id="RHEA-COMP:9613"/>
        <dbReference type="Rhea" id="RHEA-COMP:9622"/>
        <dbReference type="Rhea" id="RHEA-COMP:12670"/>
        <dbReference type="Rhea" id="RHEA-COMP:12671"/>
        <dbReference type="ChEBI" id="CHEBI:15378"/>
        <dbReference type="ChEBI" id="CHEBI:65249"/>
        <dbReference type="ChEBI" id="CHEBI:78442"/>
        <dbReference type="ChEBI" id="CHEBI:78494"/>
        <dbReference type="ChEBI" id="CHEBI:133043"/>
        <dbReference type="EC" id="2.3.2.6"/>
    </reaction>
</comment>
<accession>A0A0Q0TR37</accession>
<evidence type="ECO:0000313" key="17">
    <source>
        <dbReference type="Proteomes" id="UP000053724"/>
    </source>
</evidence>
<proteinExistence type="inferred from homology"/>
<comment type="similarity">
    <text evidence="9 15">Belongs to the L/F-transferase family.</text>
</comment>
<dbReference type="HAMAP" id="MF_00688">
    <property type="entry name" value="Leu_Phe_trans"/>
    <property type="match status" value="1"/>
</dbReference>
<dbReference type="GO" id="GO:0008914">
    <property type="term" value="F:leucyl-tRNA--protein transferase activity"/>
    <property type="evidence" value="ECO:0007669"/>
    <property type="project" value="UniProtKB-UniRule"/>
</dbReference>
<dbReference type="EC" id="2.3.2.6" evidence="10 15"/>
<evidence type="ECO:0000313" key="16">
    <source>
        <dbReference type="EMBL" id="KQA23834.1"/>
    </source>
</evidence>
<keyword evidence="2 15" id="KW-0963">Cytoplasm</keyword>